<keyword evidence="7" id="KW-0902">Two-component regulatory system</keyword>
<keyword evidence="8" id="KW-0812">Transmembrane</keyword>
<evidence type="ECO:0000256" key="3">
    <source>
        <dbReference type="ARBA" id="ARBA00012438"/>
    </source>
</evidence>
<dbReference type="PRINTS" id="PR00344">
    <property type="entry name" value="BCTRLSENSOR"/>
</dbReference>
<dbReference type="PROSITE" id="PS50109">
    <property type="entry name" value="HIS_KIN"/>
    <property type="match status" value="1"/>
</dbReference>
<name>A0A2G8RIY5_9RHOB</name>
<dbReference type="EC" id="2.7.13.3" evidence="3"/>
<comment type="catalytic activity">
    <reaction evidence="1">
        <text>ATP + protein L-histidine = ADP + protein N-phospho-L-histidine.</text>
        <dbReference type="EC" id="2.7.13.3"/>
    </reaction>
</comment>
<evidence type="ECO:0000256" key="2">
    <source>
        <dbReference type="ARBA" id="ARBA00004370"/>
    </source>
</evidence>
<keyword evidence="8" id="KW-1133">Transmembrane helix</keyword>
<evidence type="ECO:0000256" key="6">
    <source>
        <dbReference type="ARBA" id="ARBA00022777"/>
    </source>
</evidence>
<feature type="transmembrane region" description="Helical" evidence="8">
    <location>
        <begin position="26"/>
        <end position="46"/>
    </location>
</feature>
<dbReference type="SMART" id="SM00387">
    <property type="entry name" value="HATPase_c"/>
    <property type="match status" value="1"/>
</dbReference>
<evidence type="ECO:0000256" key="8">
    <source>
        <dbReference type="SAM" id="Phobius"/>
    </source>
</evidence>
<dbReference type="InterPro" id="IPR004358">
    <property type="entry name" value="Sig_transdc_His_kin-like_C"/>
</dbReference>
<sequence length="542" mass="58644">MSTQDSPLHNDSSSAPRRILSLRARLGLGALLLGLAALATTALIVIGMDSVSARIDAALAAEKRIERYSVLSTQVSTFIVVAAEANQSGLPMDERTARLESIAAGITRTFGLLRQDLEAAVAEARALGLDEQSRRATQSIGIARMEALFLSTRDAFLTPAADRERLQGYIDVFAMGFDPHLNGVITAEVRARDAILSGIEDLRLRLTRIAFGIAVATLLLMTGFYLGLVRPQFSRLNQLRDATRQIGQEDFAIILPDRQPDEIGQLFTETNRMARALAHRKAAVDQEWSRLNATIAERTEALRAANAELAQTDENRRRFFADISHELRTPLTVILMEAQLGIQGFAEAAPSFETIRNRALRLNRRIDDLLRIARSETGQLALSASVFDLAEVLRDAVEETRAEVQSAGMVLELAPPAPLAVVGDPNWLRQVVAGLIRNALRHARAGGRIRLVIDRAGGMGRVHVSDNGPGIAPDDQDAVFERFAQGRSSAKAEGFGIGLALAKWVVEQQGGTIAMTSPLPRVDTLGAAPGTKVTVGLPLDIA</sequence>
<dbReference type="SMART" id="SM00388">
    <property type="entry name" value="HisKA"/>
    <property type="match status" value="1"/>
</dbReference>
<dbReference type="SUPFAM" id="SSF55874">
    <property type="entry name" value="ATPase domain of HSP90 chaperone/DNA topoisomerase II/histidine kinase"/>
    <property type="match status" value="1"/>
</dbReference>
<comment type="subcellular location">
    <subcellularLocation>
        <location evidence="2">Membrane</location>
    </subcellularLocation>
</comment>
<organism evidence="11 12">
    <name type="scientific">Puniceibacterium antarcticum</name>
    <dbReference type="NCBI Taxonomy" id="1206336"/>
    <lineage>
        <taxon>Bacteria</taxon>
        <taxon>Pseudomonadati</taxon>
        <taxon>Pseudomonadota</taxon>
        <taxon>Alphaproteobacteria</taxon>
        <taxon>Rhodobacterales</taxon>
        <taxon>Paracoccaceae</taxon>
        <taxon>Puniceibacterium</taxon>
    </lineage>
</organism>
<evidence type="ECO:0000256" key="4">
    <source>
        <dbReference type="ARBA" id="ARBA00022553"/>
    </source>
</evidence>
<reference evidence="11 12" key="1">
    <citation type="submission" date="2013-09" db="EMBL/GenBank/DDBJ databases">
        <title>Genome sequencing of Phaeobacter antarcticus sp. nov. SM1211.</title>
        <authorList>
            <person name="Zhang X.-Y."/>
            <person name="Liu C."/>
            <person name="Chen X.-L."/>
            <person name="Xie B.-B."/>
            <person name="Qin Q.-L."/>
            <person name="Rong J.-C."/>
            <person name="Zhang Y.-Z."/>
        </authorList>
    </citation>
    <scope>NUCLEOTIDE SEQUENCE [LARGE SCALE GENOMIC DNA]</scope>
    <source>
        <strain evidence="11 12">SM1211</strain>
    </source>
</reference>
<keyword evidence="6" id="KW-0418">Kinase</keyword>
<dbReference type="Gene3D" id="6.10.340.10">
    <property type="match status" value="1"/>
</dbReference>
<dbReference type="GO" id="GO:0000155">
    <property type="term" value="F:phosphorelay sensor kinase activity"/>
    <property type="evidence" value="ECO:0007669"/>
    <property type="project" value="InterPro"/>
</dbReference>
<keyword evidence="12" id="KW-1185">Reference proteome</keyword>
<feature type="transmembrane region" description="Helical" evidence="8">
    <location>
        <begin position="209"/>
        <end position="228"/>
    </location>
</feature>
<dbReference type="InterPro" id="IPR005467">
    <property type="entry name" value="His_kinase_dom"/>
</dbReference>
<keyword evidence="5" id="KW-0808">Transferase</keyword>
<dbReference type="Gene3D" id="1.10.287.130">
    <property type="match status" value="1"/>
</dbReference>
<dbReference type="GO" id="GO:0016020">
    <property type="term" value="C:membrane"/>
    <property type="evidence" value="ECO:0007669"/>
    <property type="project" value="UniProtKB-SubCell"/>
</dbReference>
<evidence type="ECO:0000313" key="11">
    <source>
        <dbReference type="EMBL" id="PIL21510.1"/>
    </source>
</evidence>
<dbReference type="AlphaFoldDB" id="A0A2G8RIY5"/>
<feature type="domain" description="Histidine kinase" evidence="9">
    <location>
        <begin position="322"/>
        <end position="541"/>
    </location>
</feature>
<dbReference type="SUPFAM" id="SSF158472">
    <property type="entry name" value="HAMP domain-like"/>
    <property type="match status" value="1"/>
</dbReference>
<dbReference type="OrthoDB" id="9809766at2"/>
<comment type="caution">
    <text evidence="11">The sequence shown here is derived from an EMBL/GenBank/DDBJ whole genome shotgun (WGS) entry which is preliminary data.</text>
</comment>
<dbReference type="SUPFAM" id="SSF47384">
    <property type="entry name" value="Homodimeric domain of signal transducing histidine kinase"/>
    <property type="match status" value="1"/>
</dbReference>
<evidence type="ECO:0000256" key="5">
    <source>
        <dbReference type="ARBA" id="ARBA00022679"/>
    </source>
</evidence>
<dbReference type="CDD" id="cd00082">
    <property type="entry name" value="HisKA"/>
    <property type="match status" value="1"/>
</dbReference>
<dbReference type="SMART" id="SM00304">
    <property type="entry name" value="HAMP"/>
    <property type="match status" value="1"/>
</dbReference>
<dbReference type="PANTHER" id="PTHR43711">
    <property type="entry name" value="TWO-COMPONENT HISTIDINE KINASE"/>
    <property type="match status" value="1"/>
</dbReference>
<dbReference type="RefSeq" id="WP_099909729.1">
    <property type="nucleotide sequence ID" value="NZ_AWWI01000034.1"/>
</dbReference>
<dbReference type="Proteomes" id="UP000231259">
    <property type="component" value="Unassembled WGS sequence"/>
</dbReference>
<dbReference type="InterPro" id="IPR003661">
    <property type="entry name" value="HisK_dim/P_dom"/>
</dbReference>
<keyword evidence="4" id="KW-0597">Phosphoprotein</keyword>
<accession>A0A2G8RIY5</accession>
<dbReference type="PANTHER" id="PTHR43711:SF1">
    <property type="entry name" value="HISTIDINE KINASE 1"/>
    <property type="match status" value="1"/>
</dbReference>
<dbReference type="InterPro" id="IPR003594">
    <property type="entry name" value="HATPase_dom"/>
</dbReference>
<gene>
    <name evidence="11" type="ORF">P775_04025</name>
</gene>
<dbReference type="EMBL" id="AWWI01000034">
    <property type="protein sequence ID" value="PIL21510.1"/>
    <property type="molecule type" value="Genomic_DNA"/>
</dbReference>
<evidence type="ECO:0000256" key="1">
    <source>
        <dbReference type="ARBA" id="ARBA00000085"/>
    </source>
</evidence>
<dbReference type="Pfam" id="PF00512">
    <property type="entry name" value="HisKA"/>
    <property type="match status" value="1"/>
</dbReference>
<proteinExistence type="predicted"/>
<dbReference type="Pfam" id="PF00672">
    <property type="entry name" value="HAMP"/>
    <property type="match status" value="1"/>
</dbReference>
<evidence type="ECO:0000259" key="9">
    <source>
        <dbReference type="PROSITE" id="PS50109"/>
    </source>
</evidence>
<dbReference type="Gene3D" id="3.30.565.10">
    <property type="entry name" value="Histidine kinase-like ATPase, C-terminal domain"/>
    <property type="match status" value="1"/>
</dbReference>
<feature type="domain" description="HAMP" evidence="10">
    <location>
        <begin position="230"/>
        <end position="282"/>
    </location>
</feature>
<evidence type="ECO:0000256" key="7">
    <source>
        <dbReference type="ARBA" id="ARBA00023012"/>
    </source>
</evidence>
<dbReference type="CDD" id="cd00075">
    <property type="entry name" value="HATPase"/>
    <property type="match status" value="1"/>
</dbReference>
<dbReference type="CDD" id="cd06225">
    <property type="entry name" value="HAMP"/>
    <property type="match status" value="1"/>
</dbReference>
<dbReference type="InterPro" id="IPR003660">
    <property type="entry name" value="HAMP_dom"/>
</dbReference>
<evidence type="ECO:0000259" key="10">
    <source>
        <dbReference type="PROSITE" id="PS50885"/>
    </source>
</evidence>
<dbReference type="PROSITE" id="PS50885">
    <property type="entry name" value="HAMP"/>
    <property type="match status" value="1"/>
</dbReference>
<dbReference type="Pfam" id="PF02518">
    <property type="entry name" value="HATPase_c"/>
    <property type="match status" value="1"/>
</dbReference>
<protein>
    <recommendedName>
        <fullName evidence="3">histidine kinase</fullName>
        <ecNumber evidence="3">2.7.13.3</ecNumber>
    </recommendedName>
</protein>
<dbReference type="InterPro" id="IPR036890">
    <property type="entry name" value="HATPase_C_sf"/>
</dbReference>
<dbReference type="InterPro" id="IPR036097">
    <property type="entry name" value="HisK_dim/P_sf"/>
</dbReference>
<evidence type="ECO:0000313" key="12">
    <source>
        <dbReference type="Proteomes" id="UP000231259"/>
    </source>
</evidence>
<keyword evidence="8" id="KW-0472">Membrane</keyword>
<dbReference type="InterPro" id="IPR050736">
    <property type="entry name" value="Sensor_HK_Regulatory"/>
</dbReference>